<organism evidence="1 2">
    <name type="scientific">Saccharopolyspora shandongensis</name>
    <dbReference type="NCBI Taxonomy" id="418495"/>
    <lineage>
        <taxon>Bacteria</taxon>
        <taxon>Bacillati</taxon>
        <taxon>Actinomycetota</taxon>
        <taxon>Actinomycetes</taxon>
        <taxon>Pseudonocardiales</taxon>
        <taxon>Pseudonocardiaceae</taxon>
        <taxon>Saccharopolyspora</taxon>
    </lineage>
</organism>
<protein>
    <submittedName>
        <fullName evidence="1">Uncharacterized protein</fullName>
    </submittedName>
</protein>
<dbReference type="AlphaFoldDB" id="A0A1H3U9D8"/>
<evidence type="ECO:0000313" key="1">
    <source>
        <dbReference type="EMBL" id="SDZ58701.1"/>
    </source>
</evidence>
<dbReference type="Proteomes" id="UP000199529">
    <property type="component" value="Unassembled WGS sequence"/>
</dbReference>
<name>A0A1H3U9D8_9PSEU</name>
<proteinExistence type="predicted"/>
<dbReference type="EMBL" id="FNOK01000117">
    <property type="protein sequence ID" value="SDZ58701.1"/>
    <property type="molecule type" value="Genomic_DNA"/>
</dbReference>
<evidence type="ECO:0000313" key="2">
    <source>
        <dbReference type="Proteomes" id="UP000199529"/>
    </source>
</evidence>
<keyword evidence="2" id="KW-1185">Reference proteome</keyword>
<gene>
    <name evidence="1" type="ORF">SAMN05216215_11178</name>
</gene>
<sequence>MAADAFLYRLTGEKEPDPFYFANTGAVLGVHDDVALTNRCHGWGNHNEDRRGYALIRAGLAQCLDEHQHIETTNDNADVVVVATE</sequence>
<accession>A0A1H3U9D8</accession>
<dbReference type="RefSeq" id="WP_143061385.1">
    <property type="nucleotide sequence ID" value="NZ_FNOK01000117.1"/>
</dbReference>
<reference evidence="2" key="1">
    <citation type="submission" date="2016-10" db="EMBL/GenBank/DDBJ databases">
        <authorList>
            <person name="Varghese N."/>
            <person name="Submissions S."/>
        </authorList>
    </citation>
    <scope>NUCLEOTIDE SEQUENCE [LARGE SCALE GENOMIC DNA]</scope>
    <source>
        <strain evidence="2">CGMCC 4.3530</strain>
    </source>
</reference>
<feature type="non-terminal residue" evidence="1">
    <location>
        <position position="85"/>
    </location>
</feature>